<accession>A0A1H6L2J3</accession>
<dbReference type="EC" id="2.7.7.60" evidence="4"/>
<feature type="site" description="Transition state stabilizer" evidence="4">
    <location>
        <position position="15"/>
    </location>
</feature>
<name>A0A1H6L2J3_RUMFL</name>
<dbReference type="InterPro" id="IPR050088">
    <property type="entry name" value="IspD/TarI_cytidylyltransf_bact"/>
</dbReference>
<dbReference type="InterPro" id="IPR029044">
    <property type="entry name" value="Nucleotide-diphossugar_trans"/>
</dbReference>
<evidence type="ECO:0000256" key="3">
    <source>
        <dbReference type="ARBA" id="ARBA00023229"/>
    </source>
</evidence>
<dbReference type="Gene3D" id="3.90.550.10">
    <property type="entry name" value="Spore Coat Polysaccharide Biosynthesis Protein SpsA, Chain A"/>
    <property type="match status" value="1"/>
</dbReference>
<dbReference type="PANTHER" id="PTHR32125:SF4">
    <property type="entry name" value="2-C-METHYL-D-ERYTHRITOL 4-PHOSPHATE CYTIDYLYLTRANSFERASE, CHLOROPLASTIC"/>
    <property type="match status" value="1"/>
</dbReference>
<reference evidence="5 6" key="1">
    <citation type="submission" date="2016-10" db="EMBL/GenBank/DDBJ databases">
        <authorList>
            <person name="de Groot N.N."/>
        </authorList>
    </citation>
    <scope>NUCLEOTIDE SEQUENCE [LARGE SCALE GENOMIC DNA]</scope>
    <source>
        <strain evidence="5 6">YAD2003</strain>
    </source>
</reference>
<dbReference type="HAMAP" id="MF_00108">
    <property type="entry name" value="IspD"/>
    <property type="match status" value="1"/>
</dbReference>
<evidence type="ECO:0000256" key="1">
    <source>
        <dbReference type="ARBA" id="ARBA00022679"/>
    </source>
</evidence>
<dbReference type="OrthoDB" id="9806837at2"/>
<keyword evidence="2 4" id="KW-0548">Nucleotidyltransferase</keyword>
<keyword evidence="3 4" id="KW-0414">Isoprene biosynthesis</keyword>
<dbReference type="GO" id="GO:0019288">
    <property type="term" value="P:isopentenyl diphosphate biosynthetic process, methylerythritol 4-phosphate pathway"/>
    <property type="evidence" value="ECO:0007669"/>
    <property type="project" value="UniProtKB-UniRule"/>
</dbReference>
<gene>
    <name evidence="4" type="primary">ispD</name>
    <name evidence="5" type="ORF">SAMN02910265_02804</name>
</gene>
<dbReference type="Pfam" id="PF01128">
    <property type="entry name" value="IspD"/>
    <property type="match status" value="1"/>
</dbReference>
<feature type="site" description="Positions MEP for the nucleophilic attack" evidence="4">
    <location>
        <position position="152"/>
    </location>
</feature>
<evidence type="ECO:0000313" key="6">
    <source>
        <dbReference type="Proteomes" id="UP000183190"/>
    </source>
</evidence>
<sequence length="225" mass="24065">MKTSAVIVCAGSSTRMGGVNKILLPLGERKVIGVTMQAFQQCESITEIVIVARESDIPAIQEEAKAAGITKLAACTTGGSTRQESVINGIKKISKETELVAIHDGARPLVKPEHIEKVIKDASVFGGATLGVPVKDTIKTVDGGLIIDTPPRSSLYITQTPQIFKRNLYFEGIDFALEHGLDFTDDCQLVEAIGGKVAMTVGDYTNIKITTPEDIAIAEVLLKQK</sequence>
<dbReference type="CDD" id="cd02516">
    <property type="entry name" value="CDP-ME_synthetase"/>
    <property type="match status" value="1"/>
</dbReference>
<dbReference type="SUPFAM" id="SSF53448">
    <property type="entry name" value="Nucleotide-diphospho-sugar transferases"/>
    <property type="match status" value="1"/>
</dbReference>
<organism evidence="5 6">
    <name type="scientific">Ruminococcus flavefaciens</name>
    <dbReference type="NCBI Taxonomy" id="1265"/>
    <lineage>
        <taxon>Bacteria</taxon>
        <taxon>Bacillati</taxon>
        <taxon>Bacillota</taxon>
        <taxon>Clostridia</taxon>
        <taxon>Eubacteriales</taxon>
        <taxon>Oscillospiraceae</taxon>
        <taxon>Ruminococcus</taxon>
    </lineage>
</organism>
<evidence type="ECO:0000256" key="2">
    <source>
        <dbReference type="ARBA" id="ARBA00022695"/>
    </source>
</evidence>
<dbReference type="PANTHER" id="PTHR32125">
    <property type="entry name" value="2-C-METHYL-D-ERYTHRITOL 4-PHOSPHATE CYTIDYLYLTRANSFERASE, CHLOROPLASTIC"/>
    <property type="match status" value="1"/>
</dbReference>
<dbReference type="EMBL" id="FNWV01000013">
    <property type="protein sequence ID" value="SEH80455.1"/>
    <property type="molecule type" value="Genomic_DNA"/>
</dbReference>
<proteinExistence type="inferred from homology"/>
<comment type="pathway">
    <text evidence="4">Isoprenoid biosynthesis; isopentenyl diphosphate biosynthesis via DXP pathway; isopentenyl diphosphate from 1-deoxy-D-xylulose 5-phosphate: step 2/6.</text>
</comment>
<dbReference type="RefSeq" id="WP_074718469.1">
    <property type="nucleotide sequence ID" value="NZ_FNWV01000013.1"/>
</dbReference>
<feature type="site" description="Transition state stabilizer" evidence="4">
    <location>
        <position position="21"/>
    </location>
</feature>
<dbReference type="AlphaFoldDB" id="A0A1H6L2J3"/>
<comment type="catalytic activity">
    <reaction evidence="4">
        <text>2-C-methyl-D-erythritol 4-phosphate + CTP + H(+) = 4-CDP-2-C-methyl-D-erythritol + diphosphate</text>
        <dbReference type="Rhea" id="RHEA:13429"/>
        <dbReference type="ChEBI" id="CHEBI:15378"/>
        <dbReference type="ChEBI" id="CHEBI:33019"/>
        <dbReference type="ChEBI" id="CHEBI:37563"/>
        <dbReference type="ChEBI" id="CHEBI:57823"/>
        <dbReference type="ChEBI" id="CHEBI:58262"/>
        <dbReference type="EC" id="2.7.7.60"/>
    </reaction>
</comment>
<keyword evidence="1 4" id="KW-0808">Transferase</keyword>
<evidence type="ECO:0000313" key="5">
    <source>
        <dbReference type="EMBL" id="SEH80455.1"/>
    </source>
</evidence>
<feature type="site" description="Positions MEP for the nucleophilic attack" evidence="4">
    <location>
        <position position="208"/>
    </location>
</feature>
<protein>
    <recommendedName>
        <fullName evidence="4">2-C-methyl-D-erythritol 4-phosphate cytidylyltransferase</fullName>
        <ecNumber evidence="4">2.7.7.60</ecNumber>
    </recommendedName>
    <alternativeName>
        <fullName evidence="4">4-diphosphocytidyl-2C-methyl-D-erythritol synthase</fullName>
    </alternativeName>
    <alternativeName>
        <fullName evidence="4">MEP cytidylyltransferase</fullName>
        <shortName evidence="4">MCT</shortName>
    </alternativeName>
</protein>
<dbReference type="Proteomes" id="UP000183190">
    <property type="component" value="Unassembled WGS sequence"/>
</dbReference>
<dbReference type="GO" id="GO:0050518">
    <property type="term" value="F:2-C-methyl-D-erythritol 4-phosphate cytidylyltransferase activity"/>
    <property type="evidence" value="ECO:0007669"/>
    <property type="project" value="UniProtKB-UniRule"/>
</dbReference>
<dbReference type="InterPro" id="IPR001228">
    <property type="entry name" value="IspD"/>
</dbReference>
<comment type="function">
    <text evidence="4">Catalyzes the formation of 4-diphosphocytidyl-2-C-methyl-D-erythritol from CTP and 2-C-methyl-D-erythritol 4-phosphate (MEP).</text>
</comment>
<dbReference type="UniPathway" id="UPA00056">
    <property type="reaction ID" value="UER00093"/>
</dbReference>
<dbReference type="NCBIfam" id="TIGR00453">
    <property type="entry name" value="ispD"/>
    <property type="match status" value="1"/>
</dbReference>
<dbReference type="FunFam" id="3.90.550.10:FF:000003">
    <property type="entry name" value="2-C-methyl-D-erythritol 4-phosphate cytidylyltransferase"/>
    <property type="match status" value="1"/>
</dbReference>
<evidence type="ECO:0000256" key="4">
    <source>
        <dbReference type="HAMAP-Rule" id="MF_00108"/>
    </source>
</evidence>
<comment type="similarity">
    <text evidence="4">Belongs to the IspD/TarI cytidylyltransferase family. IspD subfamily.</text>
</comment>
<dbReference type="InterPro" id="IPR034683">
    <property type="entry name" value="IspD/TarI"/>
</dbReference>